<gene>
    <name evidence="1" type="ORF">BJ875DRAFT_283697</name>
</gene>
<keyword evidence="2" id="KW-1185">Reference proteome</keyword>
<dbReference type="EMBL" id="MU251443">
    <property type="protein sequence ID" value="KAG9235054.1"/>
    <property type="molecule type" value="Genomic_DNA"/>
</dbReference>
<dbReference type="PANTHER" id="PTHR42085">
    <property type="entry name" value="F-BOX DOMAIN-CONTAINING PROTEIN"/>
    <property type="match status" value="1"/>
</dbReference>
<proteinExistence type="predicted"/>
<reference evidence="1" key="1">
    <citation type="journal article" date="2021" name="IMA Fungus">
        <title>Genomic characterization of three marine fungi, including Emericellopsis atlantica sp. nov. with signatures of a generalist lifestyle and marine biomass degradation.</title>
        <authorList>
            <person name="Hagestad O.C."/>
            <person name="Hou L."/>
            <person name="Andersen J.H."/>
            <person name="Hansen E.H."/>
            <person name="Altermark B."/>
            <person name="Li C."/>
            <person name="Kuhnert E."/>
            <person name="Cox R.J."/>
            <person name="Crous P.W."/>
            <person name="Spatafora J.W."/>
            <person name="Lail K."/>
            <person name="Amirebrahimi M."/>
            <person name="Lipzen A."/>
            <person name="Pangilinan J."/>
            <person name="Andreopoulos W."/>
            <person name="Hayes R.D."/>
            <person name="Ng V."/>
            <person name="Grigoriev I.V."/>
            <person name="Jackson S.A."/>
            <person name="Sutton T.D.S."/>
            <person name="Dobson A.D.W."/>
            <person name="Rama T."/>
        </authorList>
    </citation>
    <scope>NUCLEOTIDE SEQUENCE</scope>
    <source>
        <strain evidence="1">TRa018bII</strain>
    </source>
</reference>
<dbReference type="AlphaFoldDB" id="A0A9P7YJK4"/>
<comment type="caution">
    <text evidence="1">The sequence shown here is derived from an EMBL/GenBank/DDBJ whole genome shotgun (WGS) entry which is preliminary data.</text>
</comment>
<dbReference type="InterPro" id="IPR038883">
    <property type="entry name" value="AN11006-like"/>
</dbReference>
<dbReference type="Proteomes" id="UP000824998">
    <property type="component" value="Unassembled WGS sequence"/>
</dbReference>
<dbReference type="OrthoDB" id="5272396at2759"/>
<sequence length="292" mass="34033">MMTLLSLPREIRDQIYQQTFHFTDNKILAIVPFRSATINILGSKIGHLNGNTVPREDQNTFRPRQRGVLSLLQTCSQIYHEARCIVLERNAVRFHSIRAVPYEFQGYWGDLVQYIRHIFIGLDITNEVTKSGSILEGILELGRWRQMSGHLKTITLNPDYRPGSLKDILCLTNMHHRREMFHAEGAWNITMLILAQWRIREAELFAGVTRRIEFTSRCLPDYYNKRMDPTALVEQMHEAAGGELWFDGRLCYKDRLKILNPFKTTCYGTKQVAWFEPGRADLWTDGLTELEE</sequence>
<evidence type="ECO:0000313" key="1">
    <source>
        <dbReference type="EMBL" id="KAG9235054.1"/>
    </source>
</evidence>
<protein>
    <submittedName>
        <fullName evidence="1">Uncharacterized protein</fullName>
    </submittedName>
</protein>
<evidence type="ECO:0000313" key="2">
    <source>
        <dbReference type="Proteomes" id="UP000824998"/>
    </source>
</evidence>
<organism evidence="1 2">
    <name type="scientific">Amylocarpus encephaloides</name>
    <dbReference type="NCBI Taxonomy" id="45428"/>
    <lineage>
        <taxon>Eukaryota</taxon>
        <taxon>Fungi</taxon>
        <taxon>Dikarya</taxon>
        <taxon>Ascomycota</taxon>
        <taxon>Pezizomycotina</taxon>
        <taxon>Leotiomycetes</taxon>
        <taxon>Helotiales</taxon>
        <taxon>Helotiales incertae sedis</taxon>
        <taxon>Amylocarpus</taxon>
    </lineage>
</organism>
<accession>A0A9P7YJK4</accession>
<dbReference type="PANTHER" id="PTHR42085:SF1">
    <property type="entry name" value="F-BOX DOMAIN-CONTAINING PROTEIN"/>
    <property type="match status" value="1"/>
</dbReference>
<name>A0A9P7YJK4_9HELO</name>